<dbReference type="PANTHER" id="PTHR13326">
    <property type="entry name" value="TRNA PSEUDOURIDINE SYNTHASE D"/>
    <property type="match status" value="1"/>
</dbReference>
<dbReference type="STRING" id="542762.A0A4S4DUN6"/>
<keyword evidence="5" id="KW-1185">Reference proteome</keyword>
<dbReference type="EMBL" id="SDRB02010313">
    <property type="protein sequence ID" value="THG07008.1"/>
    <property type="molecule type" value="Genomic_DNA"/>
</dbReference>
<dbReference type="InterPro" id="IPR042214">
    <property type="entry name" value="TruD_catalytic"/>
</dbReference>
<feature type="domain" description="TRUD" evidence="3">
    <location>
        <begin position="1"/>
        <end position="150"/>
    </location>
</feature>
<dbReference type="InterPro" id="IPR020103">
    <property type="entry name" value="PsdUridine_synth_cat_dom_sf"/>
</dbReference>
<dbReference type="Proteomes" id="UP000306102">
    <property type="component" value="Unassembled WGS sequence"/>
</dbReference>
<evidence type="ECO:0000313" key="5">
    <source>
        <dbReference type="Proteomes" id="UP000306102"/>
    </source>
</evidence>
<dbReference type="GO" id="GO:0009982">
    <property type="term" value="F:pseudouridine synthase activity"/>
    <property type="evidence" value="ECO:0007669"/>
    <property type="project" value="InterPro"/>
</dbReference>
<evidence type="ECO:0000256" key="1">
    <source>
        <dbReference type="ARBA" id="ARBA00007953"/>
    </source>
</evidence>
<gene>
    <name evidence="4" type="ORF">TEA_022923</name>
</gene>
<dbReference type="InterPro" id="IPR011760">
    <property type="entry name" value="PsdUridine_synth_TruD_insert"/>
</dbReference>
<reference evidence="4 5" key="1">
    <citation type="journal article" date="2018" name="Proc. Natl. Acad. Sci. U.S.A.">
        <title>Draft genome sequence of Camellia sinensis var. sinensis provides insights into the evolution of the tea genome and tea quality.</title>
        <authorList>
            <person name="Wei C."/>
            <person name="Yang H."/>
            <person name="Wang S."/>
            <person name="Zhao J."/>
            <person name="Liu C."/>
            <person name="Gao L."/>
            <person name="Xia E."/>
            <person name="Lu Y."/>
            <person name="Tai Y."/>
            <person name="She G."/>
            <person name="Sun J."/>
            <person name="Cao H."/>
            <person name="Tong W."/>
            <person name="Gao Q."/>
            <person name="Li Y."/>
            <person name="Deng W."/>
            <person name="Jiang X."/>
            <person name="Wang W."/>
            <person name="Chen Q."/>
            <person name="Zhang S."/>
            <person name="Li H."/>
            <person name="Wu J."/>
            <person name="Wang P."/>
            <person name="Li P."/>
            <person name="Shi C."/>
            <person name="Zheng F."/>
            <person name="Jian J."/>
            <person name="Huang B."/>
            <person name="Shan D."/>
            <person name="Shi M."/>
            <person name="Fang C."/>
            <person name="Yue Y."/>
            <person name="Li F."/>
            <person name="Li D."/>
            <person name="Wei S."/>
            <person name="Han B."/>
            <person name="Jiang C."/>
            <person name="Yin Y."/>
            <person name="Xia T."/>
            <person name="Zhang Z."/>
            <person name="Bennetzen J.L."/>
            <person name="Zhao S."/>
            <person name="Wan X."/>
        </authorList>
    </citation>
    <scope>NUCLEOTIDE SEQUENCE [LARGE SCALE GENOMIC DNA]</scope>
    <source>
        <strain evidence="5">cv. Shuchazao</strain>
        <tissue evidence="4">Leaf</tissue>
    </source>
</reference>
<dbReference type="GO" id="GO:0001522">
    <property type="term" value="P:pseudouridine synthesis"/>
    <property type="evidence" value="ECO:0007669"/>
    <property type="project" value="InterPro"/>
</dbReference>
<proteinExistence type="inferred from homology"/>
<accession>A0A4S4DUN6</accession>
<dbReference type="InterPro" id="IPR001656">
    <property type="entry name" value="PsdUridine_synth_TruD"/>
</dbReference>
<dbReference type="AlphaFoldDB" id="A0A4S4DUN6"/>
<dbReference type="PANTHER" id="PTHR13326:SF21">
    <property type="entry name" value="PSEUDOURIDYLATE SYNTHASE PUS7L"/>
    <property type="match status" value="1"/>
</dbReference>
<sequence length="150" mass="17259">MVREYYKESNDIDGTLKQLPRYMVAERAILQCLKKCPENYLQALKAIPRTLRMMYVHSYQSYLWNHAASMRVQKNGIDQVVLGDLVYCKGESTEKVTGVSSSECEGDSCNDTYECSQLDEISETVLPEEKSNSVKVWCFNFLSYISWAHS</sequence>
<dbReference type="Pfam" id="PF01142">
    <property type="entry name" value="TruD"/>
    <property type="match status" value="1"/>
</dbReference>
<comment type="caution">
    <text evidence="4">The sequence shown here is derived from an EMBL/GenBank/DDBJ whole genome shotgun (WGS) entry which is preliminary data.</text>
</comment>
<organism evidence="4 5">
    <name type="scientific">Camellia sinensis var. sinensis</name>
    <name type="common">China tea</name>
    <dbReference type="NCBI Taxonomy" id="542762"/>
    <lineage>
        <taxon>Eukaryota</taxon>
        <taxon>Viridiplantae</taxon>
        <taxon>Streptophyta</taxon>
        <taxon>Embryophyta</taxon>
        <taxon>Tracheophyta</taxon>
        <taxon>Spermatophyta</taxon>
        <taxon>Magnoliopsida</taxon>
        <taxon>eudicotyledons</taxon>
        <taxon>Gunneridae</taxon>
        <taxon>Pentapetalae</taxon>
        <taxon>asterids</taxon>
        <taxon>Ericales</taxon>
        <taxon>Theaceae</taxon>
        <taxon>Camellia</taxon>
    </lineage>
</organism>
<name>A0A4S4DUN6_CAMSN</name>
<comment type="similarity">
    <text evidence="1">Belongs to the pseudouridine synthase TruD family.</text>
</comment>
<keyword evidence="2" id="KW-0413">Isomerase</keyword>
<evidence type="ECO:0000256" key="2">
    <source>
        <dbReference type="ARBA" id="ARBA00023235"/>
    </source>
</evidence>
<dbReference type="GO" id="GO:0005634">
    <property type="term" value="C:nucleus"/>
    <property type="evidence" value="ECO:0007669"/>
    <property type="project" value="TreeGrafter"/>
</dbReference>
<evidence type="ECO:0000259" key="3">
    <source>
        <dbReference type="PROSITE" id="PS50984"/>
    </source>
</evidence>
<protein>
    <recommendedName>
        <fullName evidence="3">TRUD domain-containing protein</fullName>
    </recommendedName>
</protein>
<dbReference type="GO" id="GO:0003723">
    <property type="term" value="F:RNA binding"/>
    <property type="evidence" value="ECO:0007669"/>
    <property type="project" value="InterPro"/>
</dbReference>
<dbReference type="PROSITE" id="PS50984">
    <property type="entry name" value="TRUD"/>
    <property type="match status" value="1"/>
</dbReference>
<evidence type="ECO:0000313" key="4">
    <source>
        <dbReference type="EMBL" id="THG07008.1"/>
    </source>
</evidence>
<dbReference type="SUPFAM" id="SSF55120">
    <property type="entry name" value="Pseudouridine synthase"/>
    <property type="match status" value="1"/>
</dbReference>
<dbReference type="Gene3D" id="3.30.2350.20">
    <property type="entry name" value="TruD, catalytic domain"/>
    <property type="match status" value="1"/>
</dbReference>